<dbReference type="EC" id="1.1.1.81" evidence="8"/>
<sequence>MKKNIVLYKKIPQEQQHRLAQHFNVTAFDEVNEENYAEFIEALKTANGLIGSSLELPEKILKNAPHLEAISTISVGYDNFDLAYLNQQGIRLMNTPNVLTDTTADMLFMLVLMTARRAVELSSLVQDGKWKNSIGSEYYGTDVHHKTIGILGMGRIGQALAKRAFCGFDMPVLYMSNRPNKFVEQHYQAKHCSLDELLQLADIICITLPLTEKTEKLISREKLALMKKTAILVNGARGKIIDEAALIEALQNNQIKAAGLDVFEQEPLATTSPLLQLPNAVLLPHIGSATTETRLKMVECAVDNLIAALESEPPISNWVNPNVK</sequence>
<feature type="domain" description="D-isomer specific 2-hydroxyacid dehydrogenase catalytic" evidence="11">
    <location>
        <begin position="5"/>
        <end position="316"/>
    </location>
</feature>
<comment type="catalytic activity">
    <reaction evidence="4">
        <text>(R)-glycerate + NADP(+) = 3-hydroxypyruvate + NADPH + H(+)</text>
        <dbReference type="Rhea" id="RHEA:18657"/>
        <dbReference type="ChEBI" id="CHEBI:15378"/>
        <dbReference type="ChEBI" id="CHEBI:16659"/>
        <dbReference type="ChEBI" id="CHEBI:17180"/>
        <dbReference type="ChEBI" id="CHEBI:57783"/>
        <dbReference type="ChEBI" id="CHEBI:58349"/>
        <dbReference type="EC" id="1.1.1.81"/>
    </reaction>
</comment>
<evidence type="ECO:0000256" key="8">
    <source>
        <dbReference type="ARBA" id="ARBA00066674"/>
    </source>
</evidence>
<evidence type="ECO:0000256" key="10">
    <source>
        <dbReference type="RuleBase" id="RU003719"/>
    </source>
</evidence>
<keyword evidence="14" id="KW-1185">Reference proteome</keyword>
<dbReference type="FunFam" id="3.40.50.720:FF:000026">
    <property type="entry name" value="Glyoxylate/hydroxypyruvate reductase B"/>
    <property type="match status" value="1"/>
</dbReference>
<dbReference type="OrthoDB" id="9805416at2"/>
<evidence type="ECO:0000256" key="1">
    <source>
        <dbReference type="ARBA" id="ARBA00023002"/>
    </source>
</evidence>
<proteinExistence type="inferred from homology"/>
<dbReference type="InterPro" id="IPR050223">
    <property type="entry name" value="D-isomer_2-hydroxyacid_DH"/>
</dbReference>
<evidence type="ECO:0000256" key="2">
    <source>
        <dbReference type="ARBA" id="ARBA00023027"/>
    </source>
</evidence>
<dbReference type="Proteomes" id="UP000229329">
    <property type="component" value="Unassembled WGS sequence"/>
</dbReference>
<evidence type="ECO:0000256" key="7">
    <source>
        <dbReference type="ARBA" id="ARBA00066661"/>
    </source>
</evidence>
<evidence type="ECO:0000313" key="14">
    <source>
        <dbReference type="Proteomes" id="UP000229329"/>
    </source>
</evidence>
<dbReference type="InterPro" id="IPR006140">
    <property type="entry name" value="D-isomer_DH_NAD-bd"/>
</dbReference>
<dbReference type="InterPro" id="IPR029753">
    <property type="entry name" value="D-isomer_DH_CS"/>
</dbReference>
<name>A0A2M8S242_9PAST</name>
<protein>
    <recommendedName>
        <fullName evidence="9">Glyoxylate/hydroxypyruvate reductase B</fullName>
        <ecNumber evidence="7">1.1.1.79</ecNumber>
        <ecNumber evidence="8">1.1.1.81</ecNumber>
    </recommendedName>
</protein>
<dbReference type="EC" id="1.1.1.79" evidence="7"/>
<dbReference type="PROSITE" id="PS00671">
    <property type="entry name" value="D_2_HYDROXYACID_DH_3"/>
    <property type="match status" value="1"/>
</dbReference>
<organism evidence="13 14">
    <name type="scientific">Conservatibacter flavescens</name>
    <dbReference type="NCBI Taxonomy" id="28161"/>
    <lineage>
        <taxon>Bacteria</taxon>
        <taxon>Pseudomonadati</taxon>
        <taxon>Pseudomonadota</taxon>
        <taxon>Gammaproteobacteria</taxon>
        <taxon>Pasteurellales</taxon>
        <taxon>Pasteurellaceae</taxon>
        <taxon>Conservatibacter</taxon>
    </lineage>
</organism>
<keyword evidence="2" id="KW-0520">NAD</keyword>
<comment type="similarity">
    <text evidence="6">Belongs to the D-isomer specific 2-hydroxyacid dehydrogenase family. GhrB subfamily.</text>
</comment>
<dbReference type="GO" id="GO:0030267">
    <property type="term" value="F:glyoxylate reductase (NADPH) activity"/>
    <property type="evidence" value="ECO:0007669"/>
    <property type="project" value="UniProtKB-EC"/>
</dbReference>
<dbReference type="PANTHER" id="PTHR10996:SF283">
    <property type="entry name" value="GLYOXYLATE_HYDROXYPYRUVATE REDUCTASE B"/>
    <property type="match status" value="1"/>
</dbReference>
<dbReference type="EMBL" id="PHHA01000018">
    <property type="protein sequence ID" value="PJG85220.1"/>
    <property type="molecule type" value="Genomic_DNA"/>
</dbReference>
<dbReference type="AlphaFoldDB" id="A0A2M8S242"/>
<dbReference type="PANTHER" id="PTHR10996">
    <property type="entry name" value="2-HYDROXYACID DEHYDROGENASE-RELATED"/>
    <property type="match status" value="1"/>
</dbReference>
<dbReference type="CDD" id="cd05301">
    <property type="entry name" value="GDH"/>
    <property type="match status" value="1"/>
</dbReference>
<keyword evidence="13" id="KW-0670">Pyruvate</keyword>
<comment type="catalytic activity">
    <reaction evidence="5">
        <text>glycolate + NADP(+) = glyoxylate + NADPH + H(+)</text>
        <dbReference type="Rhea" id="RHEA:10992"/>
        <dbReference type="ChEBI" id="CHEBI:15378"/>
        <dbReference type="ChEBI" id="CHEBI:29805"/>
        <dbReference type="ChEBI" id="CHEBI:36655"/>
        <dbReference type="ChEBI" id="CHEBI:57783"/>
        <dbReference type="ChEBI" id="CHEBI:58349"/>
        <dbReference type="EC" id="1.1.1.79"/>
    </reaction>
</comment>
<dbReference type="GO" id="GO:0051287">
    <property type="term" value="F:NAD binding"/>
    <property type="evidence" value="ECO:0007669"/>
    <property type="project" value="InterPro"/>
</dbReference>
<dbReference type="GO" id="GO:0120509">
    <property type="term" value="F:hydroxypyruvate reductase (NADPH) activity"/>
    <property type="evidence" value="ECO:0007669"/>
    <property type="project" value="RHEA"/>
</dbReference>
<keyword evidence="1 10" id="KW-0560">Oxidoreductase</keyword>
<evidence type="ECO:0000313" key="13">
    <source>
        <dbReference type="EMBL" id="PJG85220.1"/>
    </source>
</evidence>
<evidence type="ECO:0000256" key="9">
    <source>
        <dbReference type="ARBA" id="ARBA00073362"/>
    </source>
</evidence>
<dbReference type="InterPro" id="IPR036291">
    <property type="entry name" value="NAD(P)-bd_dom_sf"/>
</dbReference>
<dbReference type="SUPFAM" id="SSF52283">
    <property type="entry name" value="Formate/glycerate dehydrogenase catalytic domain-like"/>
    <property type="match status" value="1"/>
</dbReference>
<dbReference type="Pfam" id="PF02826">
    <property type="entry name" value="2-Hacid_dh_C"/>
    <property type="match status" value="1"/>
</dbReference>
<dbReference type="GO" id="GO:0008465">
    <property type="term" value="F:hydroxypyruvate reductase (NADH) activity"/>
    <property type="evidence" value="ECO:0007669"/>
    <property type="project" value="RHEA"/>
</dbReference>
<evidence type="ECO:0000256" key="6">
    <source>
        <dbReference type="ARBA" id="ARBA00061278"/>
    </source>
</evidence>
<feature type="domain" description="D-isomer specific 2-hydroxyacid dehydrogenase NAD-binding" evidence="12">
    <location>
        <begin position="108"/>
        <end position="287"/>
    </location>
</feature>
<comment type="catalytic activity">
    <reaction evidence="3">
        <text>(R)-glycerate + NAD(+) = 3-hydroxypyruvate + NADH + H(+)</text>
        <dbReference type="Rhea" id="RHEA:17905"/>
        <dbReference type="ChEBI" id="CHEBI:15378"/>
        <dbReference type="ChEBI" id="CHEBI:16659"/>
        <dbReference type="ChEBI" id="CHEBI:17180"/>
        <dbReference type="ChEBI" id="CHEBI:57540"/>
        <dbReference type="ChEBI" id="CHEBI:57945"/>
        <dbReference type="EC" id="1.1.1.81"/>
    </reaction>
</comment>
<dbReference type="InterPro" id="IPR006139">
    <property type="entry name" value="D-isomer_2_OHA_DH_cat_dom"/>
</dbReference>
<comment type="caution">
    <text evidence="13">The sequence shown here is derived from an EMBL/GenBank/DDBJ whole genome shotgun (WGS) entry which is preliminary data.</text>
</comment>
<dbReference type="SUPFAM" id="SSF51735">
    <property type="entry name" value="NAD(P)-binding Rossmann-fold domains"/>
    <property type="match status" value="1"/>
</dbReference>
<dbReference type="Gene3D" id="3.40.50.720">
    <property type="entry name" value="NAD(P)-binding Rossmann-like Domain"/>
    <property type="match status" value="2"/>
</dbReference>
<evidence type="ECO:0000256" key="3">
    <source>
        <dbReference type="ARBA" id="ARBA00051801"/>
    </source>
</evidence>
<dbReference type="Pfam" id="PF00389">
    <property type="entry name" value="2-Hacid_dh"/>
    <property type="match status" value="1"/>
</dbReference>
<evidence type="ECO:0000256" key="5">
    <source>
        <dbReference type="ARBA" id="ARBA00052769"/>
    </source>
</evidence>
<gene>
    <name evidence="13" type="ORF">CVP05_08155</name>
</gene>
<dbReference type="RefSeq" id="WP_100289077.1">
    <property type="nucleotide sequence ID" value="NZ_PHHA01000018.1"/>
</dbReference>
<evidence type="ECO:0000259" key="11">
    <source>
        <dbReference type="Pfam" id="PF00389"/>
    </source>
</evidence>
<reference evidence="13 14" key="1">
    <citation type="submission" date="2017-11" db="EMBL/GenBank/DDBJ databases">
        <title>Reclassification of Bisgaard taxon 7 as Conservatibacter flavescens gen. nov., sp. nov.</title>
        <authorList>
            <person name="Christensen H."/>
        </authorList>
    </citation>
    <scope>NUCLEOTIDE SEQUENCE [LARGE SCALE GENOMIC DNA]</scope>
    <source>
        <strain evidence="13 14">7_4</strain>
    </source>
</reference>
<dbReference type="GO" id="GO:0005829">
    <property type="term" value="C:cytosol"/>
    <property type="evidence" value="ECO:0007669"/>
    <property type="project" value="TreeGrafter"/>
</dbReference>
<accession>A0A2M8S242</accession>
<evidence type="ECO:0000259" key="12">
    <source>
        <dbReference type="Pfam" id="PF02826"/>
    </source>
</evidence>
<evidence type="ECO:0000256" key="4">
    <source>
        <dbReference type="ARBA" id="ARBA00052239"/>
    </source>
</evidence>